<dbReference type="RefSeq" id="WP_119851424.1">
    <property type="nucleotide sequence ID" value="NZ_CP032413.1"/>
</dbReference>
<evidence type="ECO:0000313" key="2">
    <source>
        <dbReference type="Proteomes" id="UP000266552"/>
    </source>
</evidence>
<dbReference type="EMBL" id="CP032413">
    <property type="protein sequence ID" value="AYB48063.1"/>
    <property type="molecule type" value="Genomic_DNA"/>
</dbReference>
<reference evidence="1 2" key="1">
    <citation type="submission" date="2018-09" db="EMBL/GenBank/DDBJ databases">
        <title>Genome Sequence of Paenibacillus lautus Strain E7593-69, Azo Dye-Degrading Bacteria, Isolated from Commercial Tattoo Inks.</title>
        <authorList>
            <person name="Nho S.W."/>
            <person name="Kim S.-J."/>
            <person name="Kweon O."/>
            <person name="Cerniglia C.E."/>
        </authorList>
    </citation>
    <scope>NUCLEOTIDE SEQUENCE [LARGE SCALE GENOMIC DNA]</scope>
    <source>
        <strain evidence="1 2">E7593-69</strain>
        <plasmid evidence="1 2">pAZOPL1</plasmid>
    </source>
</reference>
<dbReference type="Proteomes" id="UP000266552">
    <property type="component" value="Plasmid pAZOPL1"/>
</dbReference>
<dbReference type="AlphaFoldDB" id="A0A385TX52"/>
<proteinExistence type="predicted"/>
<organism evidence="1 2">
    <name type="scientific">Paenibacillus lautus</name>
    <name type="common">Bacillus lautus</name>
    <dbReference type="NCBI Taxonomy" id="1401"/>
    <lineage>
        <taxon>Bacteria</taxon>
        <taxon>Bacillati</taxon>
        <taxon>Bacillota</taxon>
        <taxon>Bacilli</taxon>
        <taxon>Bacillales</taxon>
        <taxon>Paenibacillaceae</taxon>
        <taxon>Paenibacillus</taxon>
    </lineage>
</organism>
<accession>A0A385TX52</accession>
<keyword evidence="1" id="KW-0614">Plasmid</keyword>
<geneLocation type="plasmid" evidence="1 2">
    <name>pAZOPL1</name>
</geneLocation>
<protein>
    <submittedName>
        <fullName evidence="1">Uncharacterized protein</fullName>
    </submittedName>
</protein>
<evidence type="ECO:0000313" key="1">
    <source>
        <dbReference type="EMBL" id="AYB48063.1"/>
    </source>
</evidence>
<dbReference type="KEGG" id="plw:D5F53_32585"/>
<sequence length="316" mass="37633">MYLTSEERHKIILKLTKPQKNSLKVFSKLSQKSYFTNVLASHKGTERYTFEGFIDHGAVSNRVTCLCGKSLRYEFILRDLRANRSISLGRTHFQRELDIPDHIARLVTKGLHTINIELDEILHKFEYNDFDLPQSILDHIDKLDLPSEIQCLRNAQLPLLRRHKEYLFEHTKKYRLPIKQVSQKNENQPPSRDDSYLEYKEFEVKYGQVIEEYFKNKELPHDFRCRKERRLRGLKYSSVYEIMGYLIKEKGLENGGIFVDHPCIPYVKNYLNRYPNKYRVRPYTENSDNAEFKYVAVPGPLEDMSKSDLYHWKKTN</sequence>
<gene>
    <name evidence="1" type="ORF">D5F53_32585</name>
</gene>
<keyword evidence="2" id="KW-1185">Reference proteome</keyword>
<name>A0A385TX52_PAELA</name>